<dbReference type="GO" id="GO:0042775">
    <property type="term" value="P:mitochondrial ATP synthesis coupled electron transport"/>
    <property type="evidence" value="ECO:0000318"/>
    <property type="project" value="GO_Central"/>
</dbReference>
<accession>A0A803T554</accession>
<reference evidence="1" key="2">
    <citation type="submission" date="2025-08" db="UniProtKB">
        <authorList>
            <consortium name="Ensembl"/>
        </authorList>
    </citation>
    <scope>IDENTIFICATION</scope>
</reference>
<dbReference type="PANTHER" id="PTHR17117:SF3">
    <property type="entry name" value="NADH DEHYDROGENASE [UBIQUINONE] FLAVOPROTEIN 3, MITOCHONDRIAL"/>
    <property type="match status" value="1"/>
</dbReference>
<name>A0A803T554_ANOCA</name>
<dbReference type="GO" id="GO:0045271">
    <property type="term" value="C:respiratory chain complex I"/>
    <property type="evidence" value="ECO:0000318"/>
    <property type="project" value="GO_Central"/>
</dbReference>
<keyword evidence="2" id="KW-1185">Reference proteome</keyword>
<dbReference type="InParanoid" id="A0A803T554"/>
<proteinExistence type="predicted"/>
<gene>
    <name evidence="1" type="primary">ndufv3</name>
</gene>
<dbReference type="Ensembl" id="ENSACAT00000042812.1">
    <property type="protein sequence ID" value="ENSACAP00000030344.1"/>
    <property type="gene ID" value="ENSACAG00000040081.1"/>
</dbReference>
<dbReference type="PANTHER" id="PTHR17117">
    <property type="entry name" value="NADH-UBIQUINONE OXIDOREDUCTASE"/>
    <property type="match status" value="1"/>
</dbReference>
<dbReference type="GO" id="GO:0005739">
    <property type="term" value="C:mitochondrion"/>
    <property type="evidence" value="ECO:0007669"/>
    <property type="project" value="InterPro"/>
</dbReference>
<evidence type="ECO:0000313" key="2">
    <source>
        <dbReference type="Proteomes" id="UP000001646"/>
    </source>
</evidence>
<organism evidence="1 2">
    <name type="scientific">Anolis carolinensis</name>
    <name type="common">Green anole</name>
    <name type="synonym">American chameleon</name>
    <dbReference type="NCBI Taxonomy" id="28377"/>
    <lineage>
        <taxon>Eukaryota</taxon>
        <taxon>Metazoa</taxon>
        <taxon>Chordata</taxon>
        <taxon>Craniata</taxon>
        <taxon>Vertebrata</taxon>
        <taxon>Euteleostomi</taxon>
        <taxon>Lepidosauria</taxon>
        <taxon>Squamata</taxon>
        <taxon>Bifurcata</taxon>
        <taxon>Unidentata</taxon>
        <taxon>Episquamata</taxon>
        <taxon>Toxicofera</taxon>
        <taxon>Iguania</taxon>
        <taxon>Dactyloidae</taxon>
        <taxon>Anolis</taxon>
    </lineage>
</organism>
<reference evidence="1 2" key="1">
    <citation type="submission" date="2009-12" db="EMBL/GenBank/DDBJ databases">
        <title>The Genome Sequence of Anolis carolinensis (Green Anole Lizard).</title>
        <authorList>
            <consortium name="The Genome Sequencing Platform"/>
            <person name="Di Palma F."/>
            <person name="Alfoldi J."/>
            <person name="Heiman D."/>
            <person name="Young S."/>
            <person name="Grabherr M."/>
            <person name="Johnson J."/>
            <person name="Lander E.S."/>
            <person name="Lindblad-Toh K."/>
        </authorList>
    </citation>
    <scope>NUCLEOTIDE SEQUENCE [LARGE SCALE GENOMIC DNA]</scope>
    <source>
        <strain evidence="1 2">JBL SC #1</strain>
    </source>
</reference>
<dbReference type="GeneTree" id="ENSGT00940000175678"/>
<reference evidence="1" key="3">
    <citation type="submission" date="2025-09" db="UniProtKB">
        <authorList>
            <consortium name="Ensembl"/>
        </authorList>
    </citation>
    <scope>IDENTIFICATION</scope>
</reference>
<sequence>MAVSLFILFGRAAPFKTLQLQAWRLRSLPSAVSLCTKPEDSKKVSKKKTKPPVETAQETFDISSYKNLQHHEYTPYTFVDYDVLLSERRLPQPSSGRSSPRH</sequence>
<dbReference type="AlphaFoldDB" id="A0A803T554"/>
<protein>
    <recommendedName>
        <fullName evidence="3">NADH dehydrogenase [ubiquinone] flavoprotein 3, mitochondrial</fullName>
    </recommendedName>
</protein>
<evidence type="ECO:0000313" key="1">
    <source>
        <dbReference type="Ensembl" id="ENSACAP00000030344.1"/>
    </source>
</evidence>
<dbReference type="InterPro" id="IPR026193">
    <property type="entry name" value="NDUFV3"/>
</dbReference>
<evidence type="ECO:0008006" key="3">
    <source>
        <dbReference type="Google" id="ProtNLM"/>
    </source>
</evidence>
<dbReference type="Pfam" id="PF15880">
    <property type="entry name" value="NDUFV3"/>
    <property type="match status" value="1"/>
</dbReference>
<dbReference type="Proteomes" id="UP000001646">
    <property type="component" value="Chromosome 3"/>
</dbReference>